<dbReference type="InterPro" id="IPR000600">
    <property type="entry name" value="ROK"/>
</dbReference>
<dbReference type="KEGG" id="agv:OJF2_25050"/>
<dbReference type="EC" id="2.7.1.59" evidence="2"/>
<reference evidence="2 3" key="1">
    <citation type="submission" date="2019-08" db="EMBL/GenBank/DDBJ databases">
        <title>Deep-cultivation of Planctomycetes and their phenomic and genomic characterization uncovers novel biology.</title>
        <authorList>
            <person name="Wiegand S."/>
            <person name="Jogler M."/>
            <person name="Boedeker C."/>
            <person name="Pinto D."/>
            <person name="Vollmers J."/>
            <person name="Rivas-Marin E."/>
            <person name="Kohn T."/>
            <person name="Peeters S.H."/>
            <person name="Heuer A."/>
            <person name="Rast P."/>
            <person name="Oberbeckmann S."/>
            <person name="Bunk B."/>
            <person name="Jeske O."/>
            <person name="Meyerdierks A."/>
            <person name="Storesund J.E."/>
            <person name="Kallscheuer N."/>
            <person name="Luecker S."/>
            <person name="Lage O.M."/>
            <person name="Pohl T."/>
            <person name="Merkel B.J."/>
            <person name="Hornburger P."/>
            <person name="Mueller R.-W."/>
            <person name="Bruemmer F."/>
            <person name="Labrenz M."/>
            <person name="Spormann A.M."/>
            <person name="Op den Camp H."/>
            <person name="Overmann J."/>
            <person name="Amann R."/>
            <person name="Jetten M.S.M."/>
            <person name="Mascher T."/>
            <person name="Medema M.H."/>
            <person name="Devos D.P."/>
            <person name="Kaster A.-K."/>
            <person name="Ovreas L."/>
            <person name="Rohde M."/>
            <person name="Galperin M.Y."/>
            <person name="Jogler C."/>
        </authorList>
    </citation>
    <scope>NUCLEOTIDE SEQUENCE [LARGE SCALE GENOMIC DNA]</scope>
    <source>
        <strain evidence="2 3">OJF2</strain>
    </source>
</reference>
<keyword evidence="2" id="KW-0418">Kinase</keyword>
<sequence length="374" mass="39972">MSLANDPRVVMTLDAGGTNFRFCGMRGLQPVTEVVALPSNGDHLDRCLSNIVEGFSRTRELCPEPPAAISFAFPGPADYPAGIIGDLFNLPAFRGGVALGPMLEDRFQIPAFINNDGDLFVYGEAIAGFLPYVNGLLEQAGSHKRYRNLFGVTLGTGFGGGIVRDGELFVGDNSMAGEVWLLRNKVEPSLNAEEGVSIRAVRRVFAEKSGIPFERAPEPKDIFEIGTGNAPGDRAAAVEAFRRMGEVVGDAMANALTLTDSLAVIGGGLSGAWPLFLPSVVDELNGSFTGHDGRHYSRLASKVFNLEDRDQRETFLKGDARVITVPGGTRTLRYDPLPRIGIGMSRLGTSEAVAVGACAFALRKLDQRRGPASV</sequence>
<dbReference type="Pfam" id="PF00480">
    <property type="entry name" value="ROK"/>
    <property type="match status" value="1"/>
</dbReference>
<dbReference type="CDD" id="cd23763">
    <property type="entry name" value="ASKHA_ATPase_ROK"/>
    <property type="match status" value="1"/>
</dbReference>
<dbReference type="PANTHER" id="PTHR18964:SF149">
    <property type="entry name" value="BIFUNCTIONAL UDP-N-ACETYLGLUCOSAMINE 2-EPIMERASE_N-ACETYLMANNOSAMINE KINASE"/>
    <property type="match status" value="1"/>
</dbReference>
<evidence type="ECO:0000256" key="1">
    <source>
        <dbReference type="ARBA" id="ARBA00006479"/>
    </source>
</evidence>
<keyword evidence="2" id="KW-0808">Transferase</keyword>
<keyword evidence="3" id="KW-1185">Reference proteome</keyword>
<protein>
    <submittedName>
        <fullName evidence="2">N-acetyl-D-glucosamine kinase</fullName>
        <ecNumber evidence="2">2.7.1.59</ecNumber>
    </submittedName>
</protein>
<dbReference type="GO" id="GO:0045127">
    <property type="term" value="F:N-acetylglucosamine kinase activity"/>
    <property type="evidence" value="ECO:0007669"/>
    <property type="project" value="UniProtKB-EC"/>
</dbReference>
<dbReference type="EMBL" id="CP042997">
    <property type="protein sequence ID" value="QEH33972.1"/>
    <property type="molecule type" value="Genomic_DNA"/>
</dbReference>
<dbReference type="RefSeq" id="WP_148593962.1">
    <property type="nucleotide sequence ID" value="NZ_CP042997.1"/>
</dbReference>
<name>A0A5B9W019_9BACT</name>
<dbReference type="SUPFAM" id="SSF53067">
    <property type="entry name" value="Actin-like ATPase domain"/>
    <property type="match status" value="1"/>
</dbReference>
<dbReference type="PANTHER" id="PTHR18964">
    <property type="entry name" value="ROK (REPRESSOR, ORF, KINASE) FAMILY"/>
    <property type="match status" value="1"/>
</dbReference>
<evidence type="ECO:0000313" key="2">
    <source>
        <dbReference type="EMBL" id="QEH33972.1"/>
    </source>
</evidence>
<gene>
    <name evidence="2" type="primary">nagK</name>
    <name evidence="2" type="ORF">OJF2_25050</name>
</gene>
<proteinExistence type="inferred from homology"/>
<organism evidence="2 3">
    <name type="scientific">Aquisphaera giovannonii</name>
    <dbReference type="NCBI Taxonomy" id="406548"/>
    <lineage>
        <taxon>Bacteria</taxon>
        <taxon>Pseudomonadati</taxon>
        <taxon>Planctomycetota</taxon>
        <taxon>Planctomycetia</taxon>
        <taxon>Isosphaerales</taxon>
        <taxon>Isosphaeraceae</taxon>
        <taxon>Aquisphaera</taxon>
    </lineage>
</organism>
<accession>A0A5B9W019</accession>
<dbReference type="AlphaFoldDB" id="A0A5B9W019"/>
<evidence type="ECO:0000313" key="3">
    <source>
        <dbReference type="Proteomes" id="UP000324233"/>
    </source>
</evidence>
<dbReference type="InterPro" id="IPR043129">
    <property type="entry name" value="ATPase_NBD"/>
</dbReference>
<comment type="similarity">
    <text evidence="1">Belongs to the ROK (NagC/XylR) family.</text>
</comment>
<dbReference type="Proteomes" id="UP000324233">
    <property type="component" value="Chromosome"/>
</dbReference>
<dbReference type="OrthoDB" id="49666at2"/>
<dbReference type="Gene3D" id="3.30.420.40">
    <property type="match status" value="2"/>
</dbReference>